<dbReference type="RefSeq" id="WP_237452970.1">
    <property type="nucleotide sequence ID" value="NZ_WTYC01000002.1"/>
</dbReference>
<evidence type="ECO:0000256" key="2">
    <source>
        <dbReference type="ARBA" id="ARBA00022630"/>
    </source>
</evidence>
<dbReference type="EMBL" id="WTYC01000002">
    <property type="protein sequence ID" value="MXO47871.1"/>
    <property type="molecule type" value="Genomic_DNA"/>
</dbReference>
<dbReference type="InterPro" id="IPR051169">
    <property type="entry name" value="NADH-Q_oxidoreductase"/>
</dbReference>
<dbReference type="Gene3D" id="3.50.50.100">
    <property type="match status" value="1"/>
</dbReference>
<keyword evidence="7" id="KW-1185">Reference proteome</keyword>
<feature type="domain" description="FAD/NAD(P)-binding" evidence="5">
    <location>
        <begin position="7"/>
        <end position="284"/>
    </location>
</feature>
<proteinExistence type="predicted"/>
<dbReference type="GO" id="GO:0003955">
    <property type="term" value="F:NAD(P)H dehydrogenase (quinone) activity"/>
    <property type="evidence" value="ECO:0007669"/>
    <property type="project" value="TreeGrafter"/>
</dbReference>
<keyword evidence="2" id="KW-0285">Flavoprotein</keyword>
<dbReference type="Proteomes" id="UP000448199">
    <property type="component" value="Unassembled WGS sequence"/>
</dbReference>
<dbReference type="Pfam" id="PF07992">
    <property type="entry name" value="Pyr_redox_2"/>
    <property type="match status" value="1"/>
</dbReference>
<keyword evidence="3" id="KW-0274">FAD</keyword>
<reference evidence="6 7" key="1">
    <citation type="submission" date="2019-12" db="EMBL/GenBank/DDBJ databases">
        <title>Genomic-based taxomic classification of the family Erythrobacteraceae.</title>
        <authorList>
            <person name="Xu L."/>
        </authorList>
    </citation>
    <scope>NUCLEOTIDE SEQUENCE [LARGE SCALE GENOMIC DNA]</scope>
    <source>
        <strain evidence="6 7">DSM 17792</strain>
    </source>
</reference>
<dbReference type="SUPFAM" id="SSF51905">
    <property type="entry name" value="FAD/NAD(P)-binding domain"/>
    <property type="match status" value="2"/>
</dbReference>
<evidence type="ECO:0000256" key="4">
    <source>
        <dbReference type="ARBA" id="ARBA00023002"/>
    </source>
</evidence>
<dbReference type="PANTHER" id="PTHR42913">
    <property type="entry name" value="APOPTOSIS-INDUCING FACTOR 1"/>
    <property type="match status" value="1"/>
</dbReference>
<keyword evidence="4" id="KW-0560">Oxidoreductase</keyword>
<dbReference type="GO" id="GO:0019646">
    <property type="term" value="P:aerobic electron transport chain"/>
    <property type="evidence" value="ECO:0007669"/>
    <property type="project" value="TreeGrafter"/>
</dbReference>
<sequence>MMDDRTLLLVGAGHAHLGVIDSLRKNPLPRTRVVLVEPLDTMRYSGMVPGWLAGEYRADEAGIPLQPLVAQSGIDWRRARLVSLDPHAKAALLDSGEIVNYDVCAIATGGEGQAAELLGSDPRLLDIRPIDGFIEHWRKLRDSSSAIRNIAVVGGGAGGVELAFGLANAREKPRFSITLVCGEGGLLTSHSGRIAEKVRAELVRQEIRIVDADARFESGKLVAGGKSLEALDLVVAAVGSGAPDWPRASGLPVDEDGFIRVDEHQAVCGFREIFATGDVARRTDRHLKHSGVHAVYAGPLLAENIRRTLSSSRPRRTYRGIGMDFYLLNTCRGEAILSYYGLAIQARWLRRLKDWLDRRWVDRFSR</sequence>
<protein>
    <recommendedName>
        <fullName evidence="5">FAD/NAD(P)-binding domain-containing protein</fullName>
    </recommendedName>
</protein>
<gene>
    <name evidence="6" type="ORF">GRI69_06345</name>
</gene>
<evidence type="ECO:0000256" key="3">
    <source>
        <dbReference type="ARBA" id="ARBA00022827"/>
    </source>
</evidence>
<accession>A0A844XPF7</accession>
<evidence type="ECO:0000256" key="1">
    <source>
        <dbReference type="ARBA" id="ARBA00001974"/>
    </source>
</evidence>
<dbReference type="InterPro" id="IPR036188">
    <property type="entry name" value="FAD/NAD-bd_sf"/>
</dbReference>
<evidence type="ECO:0000313" key="7">
    <source>
        <dbReference type="Proteomes" id="UP000448199"/>
    </source>
</evidence>
<dbReference type="InterPro" id="IPR023753">
    <property type="entry name" value="FAD/NAD-binding_dom"/>
</dbReference>
<organism evidence="6 7">
    <name type="scientific">Qipengyuania vulgaris</name>
    <dbReference type="NCBI Taxonomy" id="291985"/>
    <lineage>
        <taxon>Bacteria</taxon>
        <taxon>Pseudomonadati</taxon>
        <taxon>Pseudomonadota</taxon>
        <taxon>Alphaproteobacteria</taxon>
        <taxon>Sphingomonadales</taxon>
        <taxon>Erythrobacteraceae</taxon>
        <taxon>Qipengyuania</taxon>
    </lineage>
</organism>
<evidence type="ECO:0000259" key="5">
    <source>
        <dbReference type="Pfam" id="PF07992"/>
    </source>
</evidence>
<comment type="cofactor">
    <cofactor evidence="1">
        <name>FAD</name>
        <dbReference type="ChEBI" id="CHEBI:57692"/>
    </cofactor>
</comment>
<name>A0A844XPF7_9SPHN</name>
<comment type="caution">
    <text evidence="6">The sequence shown here is derived from an EMBL/GenBank/DDBJ whole genome shotgun (WGS) entry which is preliminary data.</text>
</comment>
<dbReference type="PRINTS" id="PR00368">
    <property type="entry name" value="FADPNR"/>
</dbReference>
<dbReference type="AlphaFoldDB" id="A0A844XPF7"/>
<dbReference type="PANTHER" id="PTHR42913:SF9">
    <property type="entry name" value="SLR1591 PROTEIN"/>
    <property type="match status" value="1"/>
</dbReference>
<evidence type="ECO:0000313" key="6">
    <source>
        <dbReference type="EMBL" id="MXO47871.1"/>
    </source>
</evidence>